<feature type="region of interest" description="Disordered" evidence="1">
    <location>
        <begin position="101"/>
        <end position="132"/>
    </location>
</feature>
<organism evidence="2">
    <name type="scientific">bioreactor metagenome</name>
    <dbReference type="NCBI Taxonomy" id="1076179"/>
    <lineage>
        <taxon>unclassified sequences</taxon>
        <taxon>metagenomes</taxon>
        <taxon>ecological metagenomes</taxon>
    </lineage>
</organism>
<proteinExistence type="predicted"/>
<accession>A0A645E1X8</accession>
<protein>
    <submittedName>
        <fullName evidence="2">Uncharacterized protein</fullName>
    </submittedName>
</protein>
<reference evidence="2" key="1">
    <citation type="submission" date="2019-08" db="EMBL/GenBank/DDBJ databases">
        <authorList>
            <person name="Kucharzyk K."/>
            <person name="Murdoch R.W."/>
            <person name="Higgins S."/>
            <person name="Loffler F."/>
        </authorList>
    </citation>
    <scope>NUCLEOTIDE SEQUENCE</scope>
</reference>
<gene>
    <name evidence="2" type="ORF">SDC9_141981</name>
</gene>
<comment type="caution">
    <text evidence="2">The sequence shown here is derived from an EMBL/GenBank/DDBJ whole genome shotgun (WGS) entry which is preliminary data.</text>
</comment>
<dbReference type="AlphaFoldDB" id="A0A645E1X8"/>
<dbReference type="EMBL" id="VSSQ01041414">
    <property type="protein sequence ID" value="MPM94833.1"/>
    <property type="molecule type" value="Genomic_DNA"/>
</dbReference>
<name>A0A645E1X8_9ZZZZ</name>
<evidence type="ECO:0000256" key="1">
    <source>
        <dbReference type="SAM" id="MobiDB-lite"/>
    </source>
</evidence>
<feature type="compositionally biased region" description="Basic and acidic residues" evidence="1">
    <location>
        <begin position="101"/>
        <end position="116"/>
    </location>
</feature>
<sequence>MRVRLQQKQVGQRRIRRKLNNRLSRLFAHGFDHTLRVLACCVRQIAIFRVGQHPQRVIKRTFCHAADGIFAKERLFQCADARAGIGVAWLWHVTLPPLSRRAADRPRSLPRPERLKAANGRSNPSHIRRPAG</sequence>
<evidence type="ECO:0000313" key="2">
    <source>
        <dbReference type="EMBL" id="MPM94833.1"/>
    </source>
</evidence>